<dbReference type="InterPro" id="IPR056740">
    <property type="entry name" value="ILV_EDD_C"/>
</dbReference>
<dbReference type="InterPro" id="IPR042096">
    <property type="entry name" value="Dihydro-acid_dehy_C"/>
</dbReference>
<dbReference type="NCBIfam" id="NF004784">
    <property type="entry name" value="PRK06131.1"/>
    <property type="match status" value="1"/>
</dbReference>
<sequence>MSSTTPRKLRSQAWFDNPDNPGMTALYMERYLNYGLTRKELQSGKPIIGIAQTGSDLSPCNRHHLVLAERVREGVREAGGLVMEFPVHPIQETGKRPGAALDRNLAYLGLVELLYGYPLDGVVLTIGCDKTTPACLMAAATVNIPAIALSVGPMLNGWYKGERTGSGTIVWKQRERLAAGEIDYEEFMEIVASSAPSTGYCNTMGTATTMNSLAEALGMQLPGSAAIPAPYRERQQIAYETGKRAVEMVWEDLKPSDIITREAIENAIVVNSAIGGSTNAPIHINAIARHIGVDVSVDDWQTVGHKVPLLVNLQPAGKYLGEDYQHAGGVPAVVNELMKHGLIHENAMTVNGKTMGDNCRNAEIELPDVIRTFETALVQDAGFIVLRGNLFDSAIMKTSVISKEFRDRYLSNPNDPEAFEGRAIVFEGPEDYHHRLDDPALEIDENCILFIRGTGPIGYPGAAEVVNMQPPAALIKRGILSLPCIGDGRQSGTSGSPSILNASPEAAAGGGLALLQTGDRVRVDLNKGSANILISDEELATRRAALNAAGGFPIPPSQTPWQEIQRALTDQLADGMVLKPAVKYQKVHQTYGVPRDNH</sequence>
<keyword evidence="4" id="KW-0411">Iron-sulfur</keyword>
<evidence type="ECO:0000313" key="9">
    <source>
        <dbReference type="Proteomes" id="UP001144805"/>
    </source>
</evidence>
<keyword evidence="2" id="KW-0479">Metal-binding</keyword>
<dbReference type="NCBIfam" id="NF009560">
    <property type="entry name" value="PRK13017.1"/>
    <property type="match status" value="1"/>
</dbReference>
<dbReference type="RefSeq" id="WP_266341241.1">
    <property type="nucleotide sequence ID" value="NZ_JAPKNK010000017.1"/>
</dbReference>
<dbReference type="SUPFAM" id="SSF143975">
    <property type="entry name" value="IlvD/EDD N-terminal domain-like"/>
    <property type="match status" value="1"/>
</dbReference>
<dbReference type="Proteomes" id="UP001144805">
    <property type="component" value="Unassembled WGS sequence"/>
</dbReference>
<dbReference type="InterPro" id="IPR000581">
    <property type="entry name" value="ILV_EDD_N"/>
</dbReference>
<dbReference type="PROSITE" id="PS00886">
    <property type="entry name" value="ILVD_EDD_1"/>
    <property type="match status" value="1"/>
</dbReference>
<dbReference type="Pfam" id="PF24877">
    <property type="entry name" value="ILV_EDD_C"/>
    <property type="match status" value="1"/>
</dbReference>
<gene>
    <name evidence="8" type="ORF">OSH07_23965</name>
</gene>
<feature type="domain" description="Dihydroxy-acid/6-phosphogluconate dehydratase N-terminal" evidence="6">
    <location>
        <begin position="45"/>
        <end position="358"/>
    </location>
</feature>
<feature type="domain" description="Dihydroxy-acid/6-phosphogluconate dehydratase C-terminal" evidence="7">
    <location>
        <begin position="368"/>
        <end position="574"/>
    </location>
</feature>
<evidence type="ECO:0000256" key="3">
    <source>
        <dbReference type="ARBA" id="ARBA00023004"/>
    </source>
</evidence>
<dbReference type="InterPro" id="IPR052352">
    <property type="entry name" value="Sugar_Degrad_Dehydratases"/>
</dbReference>
<dbReference type="Gene3D" id="3.50.30.80">
    <property type="entry name" value="IlvD/EDD C-terminal domain-like"/>
    <property type="match status" value="1"/>
</dbReference>
<evidence type="ECO:0000259" key="6">
    <source>
        <dbReference type="Pfam" id="PF00920"/>
    </source>
</evidence>
<evidence type="ECO:0000259" key="7">
    <source>
        <dbReference type="Pfam" id="PF24877"/>
    </source>
</evidence>
<dbReference type="GO" id="GO:0016836">
    <property type="term" value="F:hydro-lyase activity"/>
    <property type="evidence" value="ECO:0007669"/>
    <property type="project" value="UniProtKB-ARBA"/>
</dbReference>
<dbReference type="GO" id="GO:0051536">
    <property type="term" value="F:iron-sulfur cluster binding"/>
    <property type="evidence" value="ECO:0007669"/>
    <property type="project" value="UniProtKB-KW"/>
</dbReference>
<name>A0A9X3E5N9_9HYPH</name>
<dbReference type="PANTHER" id="PTHR43183">
    <property type="entry name" value="HYPOTHETICAL DIHYDROXYACID DEHYDRATASE (EUROFUNG)-RELATED"/>
    <property type="match status" value="1"/>
</dbReference>
<dbReference type="EMBL" id="JAPKNK010000017">
    <property type="protein sequence ID" value="MCX5572280.1"/>
    <property type="molecule type" value="Genomic_DNA"/>
</dbReference>
<evidence type="ECO:0000256" key="5">
    <source>
        <dbReference type="ARBA" id="ARBA00023239"/>
    </source>
</evidence>
<keyword evidence="5" id="KW-0456">Lyase</keyword>
<organism evidence="8 9">
    <name type="scientific">Kaistia nematophila</name>
    <dbReference type="NCBI Taxonomy" id="2994654"/>
    <lineage>
        <taxon>Bacteria</taxon>
        <taxon>Pseudomonadati</taxon>
        <taxon>Pseudomonadota</taxon>
        <taxon>Alphaproteobacteria</taxon>
        <taxon>Hyphomicrobiales</taxon>
        <taxon>Kaistiaceae</taxon>
        <taxon>Kaistia</taxon>
    </lineage>
</organism>
<dbReference type="AlphaFoldDB" id="A0A9X3E5N9"/>
<evidence type="ECO:0000256" key="1">
    <source>
        <dbReference type="ARBA" id="ARBA00006486"/>
    </source>
</evidence>
<proteinExistence type="inferred from homology"/>
<comment type="similarity">
    <text evidence="1">Belongs to the IlvD/Edd family.</text>
</comment>
<evidence type="ECO:0000256" key="2">
    <source>
        <dbReference type="ARBA" id="ARBA00022723"/>
    </source>
</evidence>
<dbReference type="PANTHER" id="PTHR43183:SF1">
    <property type="entry name" value="HYPOTHETICAL DIHYDROXY-ACID DEHYDRATASE (EUROFUNG)-RELATED"/>
    <property type="match status" value="1"/>
</dbReference>
<protein>
    <submittedName>
        <fullName evidence="8">Dihydroxy-acid dehydratase family protein</fullName>
    </submittedName>
</protein>
<dbReference type="SUPFAM" id="SSF52016">
    <property type="entry name" value="LeuD/IlvD-like"/>
    <property type="match status" value="1"/>
</dbReference>
<evidence type="ECO:0000313" key="8">
    <source>
        <dbReference type="EMBL" id="MCX5572280.1"/>
    </source>
</evidence>
<dbReference type="Pfam" id="PF00920">
    <property type="entry name" value="ILVD_EDD_N"/>
    <property type="match status" value="1"/>
</dbReference>
<evidence type="ECO:0000256" key="4">
    <source>
        <dbReference type="ARBA" id="ARBA00023014"/>
    </source>
</evidence>
<accession>A0A9X3E5N9</accession>
<keyword evidence="3" id="KW-0408">Iron</keyword>
<dbReference type="InterPro" id="IPR020558">
    <property type="entry name" value="DiOHA_6PGluconate_deHydtase_CS"/>
</dbReference>
<comment type="caution">
    <text evidence="8">The sequence shown here is derived from an EMBL/GenBank/DDBJ whole genome shotgun (WGS) entry which is preliminary data.</text>
</comment>
<dbReference type="InterPro" id="IPR037237">
    <property type="entry name" value="IlvD/EDD_N"/>
</dbReference>
<keyword evidence="9" id="KW-1185">Reference proteome</keyword>
<reference evidence="8" key="1">
    <citation type="submission" date="2022-11" db="EMBL/GenBank/DDBJ databases">
        <title>Biodiversity and phylogenetic relationships of bacteria.</title>
        <authorList>
            <person name="Machado R.A.R."/>
            <person name="Bhat A."/>
            <person name="Loulou A."/>
            <person name="Kallel S."/>
        </authorList>
    </citation>
    <scope>NUCLEOTIDE SEQUENCE</scope>
    <source>
        <strain evidence="8">K-TC2</strain>
    </source>
</reference>
<dbReference type="GO" id="GO:0046872">
    <property type="term" value="F:metal ion binding"/>
    <property type="evidence" value="ECO:0007669"/>
    <property type="project" value="UniProtKB-KW"/>
</dbReference>